<name>B6TVU7_MAIZE</name>
<dbReference type="EMBL" id="EU969112">
    <property type="protein sequence ID" value="ACG41230.1"/>
    <property type="molecule type" value="mRNA"/>
</dbReference>
<keyword evidence="2" id="KW-0472">Membrane</keyword>
<keyword evidence="2" id="KW-1133">Transmembrane helix</keyword>
<dbReference type="AlphaFoldDB" id="B6TVU7"/>
<dbReference type="ExpressionAtlas" id="B6TVU7">
    <property type="expression patterns" value="baseline and differential"/>
</dbReference>
<organism evidence="3">
    <name type="scientific">Zea mays</name>
    <name type="common">Maize</name>
    <dbReference type="NCBI Taxonomy" id="4577"/>
    <lineage>
        <taxon>Eukaryota</taxon>
        <taxon>Viridiplantae</taxon>
        <taxon>Streptophyta</taxon>
        <taxon>Embryophyta</taxon>
        <taxon>Tracheophyta</taxon>
        <taxon>Spermatophyta</taxon>
        <taxon>Magnoliopsida</taxon>
        <taxon>Liliopsida</taxon>
        <taxon>Poales</taxon>
        <taxon>Poaceae</taxon>
        <taxon>PACMAD clade</taxon>
        <taxon>Panicoideae</taxon>
        <taxon>Andropogonodae</taxon>
        <taxon>Andropogoneae</taxon>
        <taxon>Tripsacinae</taxon>
        <taxon>Zea</taxon>
    </lineage>
</organism>
<reference evidence="3" key="1">
    <citation type="journal article" date="2009" name="Plant Mol. Biol.">
        <title>Insights into corn genes derived from large-scale cDNA sequencing.</title>
        <authorList>
            <person name="Alexandrov N.N."/>
            <person name="Brover V.V."/>
            <person name="Freidin S."/>
            <person name="Troukhan M.E."/>
            <person name="Tatarinova T.V."/>
            <person name="Zhang H."/>
            <person name="Swaller T.J."/>
            <person name="Lu Y.P."/>
            <person name="Bouck J."/>
            <person name="Flavell R.B."/>
            <person name="Feldmann K.A."/>
        </authorList>
    </citation>
    <scope>NUCLEOTIDE SEQUENCE</scope>
</reference>
<proteinExistence type="evidence at transcript level"/>
<sequence>MTMMVPPSLPREHSLNKEDRLLRFCWLVVKHRDAVYGLEFVNEDGGRNELSGFSLAHRKDDYDTELASDDEDSDSDSDTTSMRSRRRSRTAWLGFCSLICVGRCIFCSLIEYVNLLLL</sequence>
<feature type="region of interest" description="Disordered" evidence="1">
    <location>
        <begin position="64"/>
        <end position="88"/>
    </location>
</feature>
<evidence type="ECO:0000256" key="1">
    <source>
        <dbReference type="SAM" id="MobiDB-lite"/>
    </source>
</evidence>
<feature type="compositionally biased region" description="Acidic residues" evidence="1">
    <location>
        <begin position="64"/>
        <end position="77"/>
    </location>
</feature>
<evidence type="ECO:0000313" key="3">
    <source>
        <dbReference type="EMBL" id="ACG41230.1"/>
    </source>
</evidence>
<accession>B6TVU7</accession>
<evidence type="ECO:0000256" key="2">
    <source>
        <dbReference type="SAM" id="Phobius"/>
    </source>
</evidence>
<protein>
    <submittedName>
        <fullName evidence="3">Uncharacterized protein</fullName>
    </submittedName>
</protein>
<feature type="transmembrane region" description="Helical" evidence="2">
    <location>
        <begin position="91"/>
        <end position="113"/>
    </location>
</feature>
<keyword evidence="2" id="KW-0812">Transmembrane</keyword>